<reference evidence="9 10" key="3">
    <citation type="journal article" date="2008" name="BMC Genomics">
        <title>The genome of the versatile nitrogen fixer Azorhizobium caulinodans ORS571.</title>
        <authorList>
            <person name="Lee KB."/>
            <person name="Backer P.D."/>
            <person name="Aono T."/>
            <person name="Liu CT."/>
            <person name="Suzuki S."/>
            <person name="Suzuki T."/>
            <person name="Kaneko T."/>
            <person name="Yamada M."/>
            <person name="Tabata S."/>
            <person name="Kupfer D.M."/>
            <person name="Najar F.Z."/>
            <person name="Wiley G.B."/>
            <person name="Roe B."/>
            <person name="Binnewies T.T."/>
            <person name="Ussery D.W."/>
            <person name="D'Haeze W."/>
            <person name="Herder J.D."/>
            <person name="Gevers D."/>
            <person name="Vereecke D."/>
            <person name="Holsters M."/>
            <person name="Oyaizu H."/>
        </authorList>
    </citation>
    <scope>NUCLEOTIDE SEQUENCE [LARGE SCALE GENOMIC DNA]</scope>
    <source>
        <strain evidence="10">ATCC 43989 / DSM 5975 / JCM 20966 / LMG 6465 / NBRC 14845 / NCIMB 13405 / ORS 571</strain>
    </source>
</reference>
<evidence type="ECO:0000256" key="3">
    <source>
        <dbReference type="ARBA" id="ARBA00022475"/>
    </source>
</evidence>
<evidence type="ECO:0000256" key="6">
    <source>
        <dbReference type="ARBA" id="ARBA00023136"/>
    </source>
</evidence>
<reference evidence="9 10" key="5">
    <citation type="journal article" date="2010" name="Appl. Environ. Microbiol.">
        <title>phrR-like gene praR of Azorhizobium caulinodans ORS571 is essential for symbiosis with Sesbania rostrata and is involved in expression of reb genes.</title>
        <authorList>
            <person name="Akiba N."/>
            <person name="Aono T."/>
            <person name="Toyazaki H."/>
            <person name="Sato S."/>
            <person name="Oyaizu H."/>
        </authorList>
    </citation>
    <scope>NUCLEOTIDE SEQUENCE [LARGE SCALE GENOMIC DNA]</scope>
    <source>
        <strain evidence="10">ATCC 43989 / DSM 5975 / JCM 20966 / LMG 6465 / NBRC 14845 / NCIMB 13405 / ORS 571</strain>
    </source>
</reference>
<sequence>MAGVHPRPQGRCRLGERKPMYDWLVEHKIPLGRWLSAVVDFLSTHAQVVFDVISAVLAAMIGGLTAALLFIPPLLLIAACAAGAYWVHRSIGLAVFILGALLLVANLGYWDATVETLSLVLCATFVCVLIGVPVGIAAAHRPWLYTAIRPVLDLMQTIPTFVYLIPTLVLFGLGVVPGLISTVIFALPAPIRLTHLGISSVPPALVEAGEAFGATRRQLLFKVELPYALPTIMAGITQCIMLSLSMVVIAALVGSDGLGKPVVRALNTVNVAMGFEAGMAIVILAIVLDRVCKRPDRAGRRSRRA</sequence>
<keyword evidence="6 7" id="KW-0472">Membrane</keyword>
<evidence type="ECO:0000313" key="10">
    <source>
        <dbReference type="Proteomes" id="UP000000270"/>
    </source>
</evidence>
<dbReference type="GO" id="GO:0005275">
    <property type="term" value="F:amine transmembrane transporter activity"/>
    <property type="evidence" value="ECO:0007669"/>
    <property type="project" value="TreeGrafter"/>
</dbReference>
<dbReference type="NCBIfam" id="TIGR03416">
    <property type="entry name" value="ABC_choXWV_perm"/>
    <property type="match status" value="1"/>
</dbReference>
<dbReference type="GO" id="GO:0031460">
    <property type="term" value="P:glycine betaine transport"/>
    <property type="evidence" value="ECO:0007669"/>
    <property type="project" value="TreeGrafter"/>
</dbReference>
<dbReference type="FunFam" id="1.10.3720.10:FF:000001">
    <property type="entry name" value="Glycine betaine ABC transporter, permease"/>
    <property type="match status" value="1"/>
</dbReference>
<evidence type="ECO:0000256" key="1">
    <source>
        <dbReference type="ARBA" id="ARBA00004651"/>
    </source>
</evidence>
<dbReference type="HOGENOM" id="CLU_028473_1_0_5"/>
<accession>A8HRH0</accession>
<keyword evidence="2 7" id="KW-0813">Transport</keyword>
<evidence type="ECO:0000256" key="4">
    <source>
        <dbReference type="ARBA" id="ARBA00022692"/>
    </source>
</evidence>
<dbReference type="GO" id="GO:0043190">
    <property type="term" value="C:ATP-binding cassette (ABC) transporter complex"/>
    <property type="evidence" value="ECO:0007669"/>
    <property type="project" value="TreeGrafter"/>
</dbReference>
<feature type="transmembrane region" description="Helical" evidence="7">
    <location>
        <begin position="227"/>
        <end position="253"/>
    </location>
</feature>
<dbReference type="CDD" id="cd06261">
    <property type="entry name" value="TM_PBP2"/>
    <property type="match status" value="1"/>
</dbReference>
<dbReference type="PANTHER" id="PTHR47737:SF1">
    <property type="entry name" value="GLYCINE BETAINE_PROLINE BETAINE TRANSPORT SYSTEM PERMEASE PROTEIN PROW"/>
    <property type="match status" value="1"/>
</dbReference>
<evidence type="ECO:0000256" key="5">
    <source>
        <dbReference type="ARBA" id="ARBA00022989"/>
    </source>
</evidence>
<dbReference type="Gene3D" id="1.10.3720.10">
    <property type="entry name" value="MetI-like"/>
    <property type="match status" value="1"/>
</dbReference>
<dbReference type="InterPro" id="IPR000515">
    <property type="entry name" value="MetI-like"/>
</dbReference>
<keyword evidence="10" id="KW-1185">Reference proteome</keyword>
<name>A8HRH0_AZOC5</name>
<comment type="subcellular location">
    <subcellularLocation>
        <location evidence="1 7">Cell membrane</location>
        <topology evidence="1 7">Multi-pass membrane protein</topology>
    </subcellularLocation>
</comment>
<dbReference type="KEGG" id="azc:AZC_1186"/>
<dbReference type="GO" id="GO:0015871">
    <property type="term" value="P:choline transport"/>
    <property type="evidence" value="ECO:0007669"/>
    <property type="project" value="TreeGrafter"/>
</dbReference>
<dbReference type="PROSITE" id="PS50928">
    <property type="entry name" value="ABC_TM1"/>
    <property type="match status" value="1"/>
</dbReference>
<dbReference type="EMBL" id="AP009384">
    <property type="protein sequence ID" value="BAF87184.1"/>
    <property type="molecule type" value="Genomic_DNA"/>
</dbReference>
<dbReference type="InterPro" id="IPR017784">
    <property type="entry name" value="ABC_transptr_choline_permease"/>
</dbReference>
<feature type="transmembrane region" description="Helical" evidence="7">
    <location>
        <begin position="116"/>
        <end position="139"/>
    </location>
</feature>
<feature type="transmembrane region" description="Helical" evidence="7">
    <location>
        <begin position="265"/>
        <end position="288"/>
    </location>
</feature>
<dbReference type="GO" id="GO:0015226">
    <property type="term" value="F:carnitine transmembrane transporter activity"/>
    <property type="evidence" value="ECO:0007669"/>
    <property type="project" value="TreeGrafter"/>
</dbReference>
<comment type="similarity">
    <text evidence="7">Belongs to the binding-protein-dependent transport system permease family.</text>
</comment>
<feature type="transmembrane region" description="Helical" evidence="7">
    <location>
        <begin position="52"/>
        <end position="79"/>
    </location>
</feature>
<feature type="transmembrane region" description="Helical" evidence="7">
    <location>
        <begin position="160"/>
        <end position="187"/>
    </location>
</feature>
<reference evidence="9 10" key="1">
    <citation type="journal article" date="2007" name="Appl. Environ. Microbiol.">
        <title>Rhizobial factors required for stem nodule maturation and maintenance in Sesbania rostrata-Azorhizobium caulinodans ORS571 symbiosis.</title>
        <authorList>
            <person name="Suzuki S."/>
            <person name="Aono T."/>
            <person name="Lee KB."/>
            <person name="Suzuki T."/>
            <person name="Liu CT."/>
            <person name="Miwa H."/>
            <person name="Wakao S."/>
            <person name="Iki T."/>
            <person name="Oyaizu H."/>
        </authorList>
    </citation>
    <scope>NUCLEOTIDE SEQUENCE [LARGE SCALE GENOMIC DNA]</scope>
    <source>
        <strain evidence="10">ATCC 43989 / DSM 5975 / JCM 20966 / LMG 6465 / NBRC 14845 / NCIMB 13405 / ORS 571</strain>
    </source>
</reference>
<dbReference type="STRING" id="438753.AZC_1186"/>
<evidence type="ECO:0000256" key="2">
    <source>
        <dbReference type="ARBA" id="ARBA00022448"/>
    </source>
</evidence>
<proteinExistence type="inferred from homology"/>
<keyword evidence="4 7" id="KW-0812">Transmembrane</keyword>
<dbReference type="AlphaFoldDB" id="A8HRH0"/>
<evidence type="ECO:0000313" key="9">
    <source>
        <dbReference type="EMBL" id="BAF87184.1"/>
    </source>
</evidence>
<reference evidence="9 10" key="6">
    <citation type="journal article" date="2011" name="Appl. Environ. Microbiol.">
        <title>Involvement of the azorhizobial chromosome partition gene (parA) in the onset of bacteroid differentiation during Sesbania rostrata stem nodule development.</title>
        <authorList>
            <person name="Liu CT."/>
            <person name="Lee KB."/>
            <person name="Wang YS."/>
            <person name="Peng MH."/>
            <person name="Lee KT."/>
            <person name="Suzuki S."/>
            <person name="Suzuki T."/>
            <person name="Oyaizu H."/>
        </authorList>
    </citation>
    <scope>NUCLEOTIDE SEQUENCE [LARGE SCALE GENOMIC DNA]</scope>
    <source>
        <strain evidence="10">ATCC 43989 / DSM 5975 / JCM 20966 / LMG 6465 / NBRC 14845 / NCIMB 13405 / ORS 571</strain>
    </source>
</reference>
<reference evidence="10" key="2">
    <citation type="submission" date="2007-04" db="EMBL/GenBank/DDBJ databases">
        <title>Complete genome sequence of the nitrogen-fixing bacterium Azorhizobium caulinodans ORS571.</title>
        <authorList>
            <person name="Lee K.B."/>
            <person name="Backer P.D."/>
            <person name="Aono T."/>
            <person name="Liu C.T."/>
            <person name="Suzuki S."/>
            <person name="Suzuki T."/>
            <person name="Kaneko T."/>
            <person name="Yamada M."/>
            <person name="Tabata S."/>
            <person name="Kupfer D.M."/>
            <person name="Najar F.Z."/>
            <person name="Wiley G.B."/>
            <person name="Roe B."/>
            <person name="Binnewies T."/>
            <person name="Ussery D."/>
            <person name="Vereecke D."/>
            <person name="Gevers D."/>
            <person name="Holsters M."/>
            <person name="Oyaizu H."/>
        </authorList>
    </citation>
    <scope>NUCLEOTIDE SEQUENCE [LARGE SCALE GENOMIC DNA]</scope>
    <source>
        <strain evidence="10">ATCC 43989 / DSM 5975 / JCM 20966 / LMG 6465 / NBRC 14845 / NCIMB 13405 / ORS 571</strain>
    </source>
</reference>
<dbReference type="Proteomes" id="UP000000270">
    <property type="component" value="Chromosome"/>
</dbReference>
<evidence type="ECO:0000259" key="8">
    <source>
        <dbReference type="PROSITE" id="PS50928"/>
    </source>
</evidence>
<keyword evidence="3" id="KW-1003">Cell membrane</keyword>
<dbReference type="SUPFAM" id="SSF161098">
    <property type="entry name" value="MetI-like"/>
    <property type="match status" value="1"/>
</dbReference>
<feature type="domain" description="ABC transmembrane type-1" evidence="8">
    <location>
        <begin position="113"/>
        <end position="292"/>
    </location>
</feature>
<gene>
    <name evidence="9" type="ordered locus">AZC_1186</name>
</gene>
<protein>
    <submittedName>
        <fullName evidence="9">ABC transporter permease</fullName>
    </submittedName>
</protein>
<reference evidence="9 10" key="4">
    <citation type="journal article" date="2009" name="Appl. Environ. Microbiol.">
        <title>Comparative genome-wide transcriptional profiling of Azorhizobium caulinodans ORS571 grown under free-living and symbiotic conditions.</title>
        <authorList>
            <person name="Tsukada S."/>
            <person name="Aono T."/>
            <person name="Akiba N."/>
            <person name="Lee KB."/>
            <person name="Liu CT."/>
            <person name="Toyazaki H."/>
            <person name="Oyaizu H."/>
        </authorList>
    </citation>
    <scope>NUCLEOTIDE SEQUENCE [LARGE SCALE GENOMIC DNA]</scope>
    <source>
        <strain evidence="10">ATCC 43989 / DSM 5975 / JCM 20966 / LMG 6465 / NBRC 14845 / NCIMB 13405 / ORS 571</strain>
    </source>
</reference>
<dbReference type="PANTHER" id="PTHR47737">
    <property type="entry name" value="GLYCINE BETAINE/PROLINE BETAINE TRANSPORT SYSTEM PERMEASE PROTEIN PROW"/>
    <property type="match status" value="1"/>
</dbReference>
<dbReference type="InterPro" id="IPR035906">
    <property type="entry name" value="MetI-like_sf"/>
</dbReference>
<dbReference type="eggNOG" id="COG4176">
    <property type="taxonomic scope" value="Bacteria"/>
</dbReference>
<feature type="transmembrane region" description="Helical" evidence="7">
    <location>
        <begin position="91"/>
        <end position="110"/>
    </location>
</feature>
<organism evidence="9 10">
    <name type="scientific">Azorhizobium caulinodans (strain ATCC 43989 / DSM 5975 / JCM 20966 / LMG 6465 / NBRC 14845 / NCIMB 13405 / ORS 571)</name>
    <dbReference type="NCBI Taxonomy" id="438753"/>
    <lineage>
        <taxon>Bacteria</taxon>
        <taxon>Pseudomonadati</taxon>
        <taxon>Pseudomonadota</taxon>
        <taxon>Alphaproteobacteria</taxon>
        <taxon>Hyphomicrobiales</taxon>
        <taxon>Xanthobacteraceae</taxon>
        <taxon>Azorhizobium</taxon>
    </lineage>
</organism>
<dbReference type="Pfam" id="PF00528">
    <property type="entry name" value="BPD_transp_1"/>
    <property type="match status" value="1"/>
</dbReference>
<keyword evidence="5 7" id="KW-1133">Transmembrane helix</keyword>
<evidence type="ECO:0000256" key="7">
    <source>
        <dbReference type="RuleBase" id="RU363032"/>
    </source>
</evidence>